<dbReference type="InterPro" id="IPR036388">
    <property type="entry name" value="WH-like_DNA-bd_sf"/>
</dbReference>
<accession>A0ABY9HWT0</accession>
<dbReference type="SMART" id="SM00895">
    <property type="entry name" value="FCD"/>
    <property type="match status" value="1"/>
</dbReference>
<dbReference type="InterPro" id="IPR008920">
    <property type="entry name" value="TF_FadR/GntR_C"/>
</dbReference>
<keyword evidence="1" id="KW-0805">Transcription regulation</keyword>
<keyword evidence="2" id="KW-0238">DNA-binding</keyword>
<keyword evidence="7" id="KW-1185">Reference proteome</keyword>
<name>A0ABY9HWT0_9ACTN</name>
<gene>
    <name evidence="6" type="ORF">P8A22_02685</name>
</gene>
<keyword evidence="3" id="KW-0804">Transcription</keyword>
<dbReference type="SUPFAM" id="SSF48008">
    <property type="entry name" value="GntR ligand-binding domain-like"/>
    <property type="match status" value="1"/>
</dbReference>
<evidence type="ECO:0000256" key="2">
    <source>
        <dbReference type="ARBA" id="ARBA00023125"/>
    </source>
</evidence>
<dbReference type="Gene3D" id="1.10.10.10">
    <property type="entry name" value="Winged helix-like DNA-binding domain superfamily/Winged helix DNA-binding domain"/>
    <property type="match status" value="1"/>
</dbReference>
<organism evidence="6 7">
    <name type="scientific">Streptomyces laculatispora</name>
    <dbReference type="NCBI Taxonomy" id="887464"/>
    <lineage>
        <taxon>Bacteria</taxon>
        <taxon>Bacillati</taxon>
        <taxon>Actinomycetota</taxon>
        <taxon>Actinomycetes</taxon>
        <taxon>Kitasatosporales</taxon>
        <taxon>Streptomycetaceae</taxon>
        <taxon>Streptomyces</taxon>
    </lineage>
</organism>
<dbReference type="Gene3D" id="1.20.120.530">
    <property type="entry name" value="GntR ligand-binding domain-like"/>
    <property type="match status" value="1"/>
</dbReference>
<evidence type="ECO:0000313" key="6">
    <source>
        <dbReference type="EMBL" id="WLQ39025.1"/>
    </source>
</evidence>
<reference evidence="6 7" key="1">
    <citation type="submission" date="2023-03" db="EMBL/GenBank/DDBJ databases">
        <title>Isolation and description of six Streptomyces strains from soil environments, able to metabolize different microbial glucans.</title>
        <authorList>
            <person name="Widen T."/>
            <person name="Larsbrink J."/>
        </authorList>
    </citation>
    <scope>NUCLEOTIDE SEQUENCE [LARGE SCALE GENOMIC DNA]</scope>
    <source>
        <strain evidence="6 7">Mut2</strain>
    </source>
</reference>
<evidence type="ECO:0000256" key="3">
    <source>
        <dbReference type="ARBA" id="ARBA00023163"/>
    </source>
</evidence>
<sequence>MELHGLHGQVVRRIGESLASDEMRAGEVIRLEDVQERYGVSRTVAREAVRVLESKRVVTSRPRVGITVRPMAEWNLYDPQVIRWRLASPFRSTQLRELAELRAAVEPSAAALAAVSASPDTRNTLVELAREMESVAHSDDIQGFIAADLAFHRALLNASGNGMFAQLSEVTEELLVARRDLPLMPDRVDADAVRRHTEAAEAISGGRPEDAARCVRAIVDCAHREVEQLLAYPAGDAAEQGPGKPGQGPGRGHPV</sequence>
<dbReference type="InterPro" id="IPR011711">
    <property type="entry name" value="GntR_C"/>
</dbReference>
<dbReference type="PANTHER" id="PTHR43537">
    <property type="entry name" value="TRANSCRIPTIONAL REGULATOR, GNTR FAMILY"/>
    <property type="match status" value="1"/>
</dbReference>
<dbReference type="Pfam" id="PF00392">
    <property type="entry name" value="GntR"/>
    <property type="match status" value="1"/>
</dbReference>
<dbReference type="PANTHER" id="PTHR43537:SF44">
    <property type="entry name" value="GNTR FAMILY REGULATORY PROTEIN"/>
    <property type="match status" value="1"/>
</dbReference>
<feature type="region of interest" description="Disordered" evidence="4">
    <location>
        <begin position="233"/>
        <end position="255"/>
    </location>
</feature>
<evidence type="ECO:0000313" key="7">
    <source>
        <dbReference type="Proteomes" id="UP001229952"/>
    </source>
</evidence>
<evidence type="ECO:0000259" key="5">
    <source>
        <dbReference type="PROSITE" id="PS50949"/>
    </source>
</evidence>
<dbReference type="InterPro" id="IPR036390">
    <property type="entry name" value="WH_DNA-bd_sf"/>
</dbReference>
<dbReference type="Pfam" id="PF07729">
    <property type="entry name" value="FCD"/>
    <property type="match status" value="1"/>
</dbReference>
<evidence type="ECO:0000256" key="4">
    <source>
        <dbReference type="SAM" id="MobiDB-lite"/>
    </source>
</evidence>
<dbReference type="Proteomes" id="UP001229952">
    <property type="component" value="Chromosome"/>
</dbReference>
<dbReference type="PROSITE" id="PS50949">
    <property type="entry name" value="HTH_GNTR"/>
    <property type="match status" value="1"/>
</dbReference>
<proteinExistence type="predicted"/>
<dbReference type="EMBL" id="CP120992">
    <property type="protein sequence ID" value="WLQ39025.1"/>
    <property type="molecule type" value="Genomic_DNA"/>
</dbReference>
<feature type="compositionally biased region" description="Gly residues" evidence="4">
    <location>
        <begin position="243"/>
        <end position="255"/>
    </location>
</feature>
<dbReference type="RefSeq" id="WP_306085686.1">
    <property type="nucleotide sequence ID" value="NZ_CP120992.1"/>
</dbReference>
<dbReference type="SMART" id="SM00345">
    <property type="entry name" value="HTH_GNTR"/>
    <property type="match status" value="1"/>
</dbReference>
<protein>
    <submittedName>
        <fullName evidence="6">FCD domain-containing protein</fullName>
    </submittedName>
</protein>
<evidence type="ECO:0000256" key="1">
    <source>
        <dbReference type="ARBA" id="ARBA00023015"/>
    </source>
</evidence>
<dbReference type="SUPFAM" id="SSF46785">
    <property type="entry name" value="Winged helix' DNA-binding domain"/>
    <property type="match status" value="1"/>
</dbReference>
<feature type="domain" description="HTH gntR-type" evidence="5">
    <location>
        <begin position="4"/>
        <end position="71"/>
    </location>
</feature>
<dbReference type="InterPro" id="IPR000524">
    <property type="entry name" value="Tscrpt_reg_HTH_GntR"/>
</dbReference>